<reference evidence="3" key="1">
    <citation type="journal article" date="2023" name="bioRxiv">
        <title>Improved chromosome-level genome assembly for marigold (Tagetes erecta).</title>
        <authorList>
            <person name="Jiang F."/>
            <person name="Yuan L."/>
            <person name="Wang S."/>
            <person name="Wang H."/>
            <person name="Xu D."/>
            <person name="Wang A."/>
            <person name="Fan W."/>
        </authorList>
    </citation>
    <scope>NUCLEOTIDE SEQUENCE</scope>
    <source>
        <strain evidence="3">WSJ</strain>
        <tissue evidence="3">Leaf</tissue>
    </source>
</reference>
<evidence type="ECO:0000313" key="4">
    <source>
        <dbReference type="Proteomes" id="UP001229421"/>
    </source>
</evidence>
<dbReference type="PANTHER" id="PTHR48258:SF6">
    <property type="entry name" value="LEUCINE-RICH REPEAT DOMAIN, L DOMAIN-CONTAINING PROTEIN"/>
    <property type="match status" value="1"/>
</dbReference>
<sequence>MENPLMVRGSGLEHPRAVRAISGLEEILELCYLGGRKVVLFRCKWFKTDKQGCLTKDNITSICTRYEWYKEEQYLLATQANQVFYLDNPVKRRGESWKYWKVVQEVHHRKIWDQDINARDIEVDLLHGSNSSDILLSSNLDDFTPTGLSRGEAIELEHTPAVEDDDTDGDMDDDTDDDIDNELESHVDIYDESD</sequence>
<dbReference type="InterPro" id="IPR025312">
    <property type="entry name" value="DUF4216"/>
</dbReference>
<dbReference type="EMBL" id="JAUHHV010000012">
    <property type="protein sequence ID" value="KAK1406605.1"/>
    <property type="molecule type" value="Genomic_DNA"/>
</dbReference>
<evidence type="ECO:0000313" key="3">
    <source>
        <dbReference type="EMBL" id="KAK1406605.1"/>
    </source>
</evidence>
<keyword evidence="4" id="KW-1185">Reference proteome</keyword>
<feature type="domain" description="DUF4216" evidence="2">
    <location>
        <begin position="29"/>
        <end position="101"/>
    </location>
</feature>
<protein>
    <recommendedName>
        <fullName evidence="2">DUF4216 domain-containing protein</fullName>
    </recommendedName>
</protein>
<feature type="compositionally biased region" description="Basic and acidic residues" evidence="1">
    <location>
        <begin position="183"/>
        <end position="194"/>
    </location>
</feature>
<accession>A0AAD8N973</accession>
<dbReference type="AlphaFoldDB" id="A0AAD8N973"/>
<proteinExistence type="predicted"/>
<feature type="compositionally biased region" description="Acidic residues" evidence="1">
    <location>
        <begin position="162"/>
        <end position="182"/>
    </location>
</feature>
<comment type="caution">
    <text evidence="3">The sequence shown here is derived from an EMBL/GenBank/DDBJ whole genome shotgun (WGS) entry which is preliminary data.</text>
</comment>
<dbReference type="Pfam" id="PF13952">
    <property type="entry name" value="DUF4216"/>
    <property type="match status" value="1"/>
</dbReference>
<dbReference type="Proteomes" id="UP001229421">
    <property type="component" value="Unassembled WGS sequence"/>
</dbReference>
<name>A0AAD8N973_TARER</name>
<evidence type="ECO:0000259" key="2">
    <source>
        <dbReference type="Pfam" id="PF13952"/>
    </source>
</evidence>
<gene>
    <name evidence="3" type="ORF">QVD17_42060</name>
</gene>
<evidence type="ECO:0000256" key="1">
    <source>
        <dbReference type="SAM" id="MobiDB-lite"/>
    </source>
</evidence>
<feature type="region of interest" description="Disordered" evidence="1">
    <location>
        <begin position="151"/>
        <end position="194"/>
    </location>
</feature>
<feature type="compositionally biased region" description="Basic and acidic residues" evidence="1">
    <location>
        <begin position="152"/>
        <end position="161"/>
    </location>
</feature>
<dbReference type="PANTHER" id="PTHR48258">
    <property type="entry name" value="DUF4218 DOMAIN-CONTAINING PROTEIN-RELATED"/>
    <property type="match status" value="1"/>
</dbReference>
<organism evidence="3 4">
    <name type="scientific">Tagetes erecta</name>
    <name type="common">African marigold</name>
    <dbReference type="NCBI Taxonomy" id="13708"/>
    <lineage>
        <taxon>Eukaryota</taxon>
        <taxon>Viridiplantae</taxon>
        <taxon>Streptophyta</taxon>
        <taxon>Embryophyta</taxon>
        <taxon>Tracheophyta</taxon>
        <taxon>Spermatophyta</taxon>
        <taxon>Magnoliopsida</taxon>
        <taxon>eudicotyledons</taxon>
        <taxon>Gunneridae</taxon>
        <taxon>Pentapetalae</taxon>
        <taxon>asterids</taxon>
        <taxon>campanulids</taxon>
        <taxon>Asterales</taxon>
        <taxon>Asteraceae</taxon>
        <taxon>Asteroideae</taxon>
        <taxon>Heliantheae alliance</taxon>
        <taxon>Tageteae</taxon>
        <taxon>Tagetes</taxon>
    </lineage>
</organism>